<evidence type="ECO:0000256" key="2">
    <source>
        <dbReference type="ARBA" id="ARBA00008639"/>
    </source>
</evidence>
<dbReference type="EMBL" id="JAKILK010000001">
    <property type="protein sequence ID" value="MCL1115792.1"/>
    <property type="molecule type" value="Genomic_DNA"/>
</dbReference>
<evidence type="ECO:0000256" key="3">
    <source>
        <dbReference type="ARBA" id="ARBA00022898"/>
    </source>
</evidence>
<dbReference type="Gene3D" id="3.40.50.1100">
    <property type="match status" value="2"/>
</dbReference>
<accession>A0ABT0KX96</accession>
<gene>
    <name evidence="4" type="ORF">L2689_00840</name>
</gene>
<evidence type="ECO:0000313" key="4">
    <source>
        <dbReference type="EMBL" id="MCL1115792.1"/>
    </source>
</evidence>
<proteinExistence type="inferred from homology"/>
<sequence>MLTNSRTDVMYFTGRQVHIKRDDLLHADFSGNKARKFYHFLINDFPGVSHIVGSGSAQANSLYSLSVLAKIKGWKLDYYVSHIADYLKQQLSLSSGIRSNYSQAIKNGANVIEIDWSSNRYHACHHLDDAINVLKQDCLRKSNFQETLFIPEGGRCEYAKTGIYILGKEIVNWAISQGINKLSIFLPSGTGTTALYLQEYFVTQAQKTTLDIQVLTCSTVGGDSYLISQFNELSSNSQLHPQIISDGNKYHFGKLYLSLFQLWQQVLDSSGIEFDLLYDPIGLNVLKHAIESGELKDREILYIHQGGLLGNATMLPRYLRKQALTKNDSVKINR</sequence>
<name>A0ABT0KX96_9GAMM</name>
<dbReference type="RefSeq" id="WP_188839496.1">
    <property type="nucleotide sequence ID" value="NZ_BMOT01000001.1"/>
</dbReference>
<organism evidence="4 5">
    <name type="scientific">Shewanella aestuarii</name>
    <dbReference type="NCBI Taxonomy" id="1028752"/>
    <lineage>
        <taxon>Bacteria</taxon>
        <taxon>Pseudomonadati</taxon>
        <taxon>Pseudomonadota</taxon>
        <taxon>Gammaproteobacteria</taxon>
        <taxon>Alteromonadales</taxon>
        <taxon>Shewanellaceae</taxon>
        <taxon>Shewanella</taxon>
    </lineage>
</organism>
<dbReference type="PANTHER" id="PTHR43780:SF2">
    <property type="entry name" value="1-AMINOCYCLOPROPANE-1-CARBOXYLATE DEAMINASE-RELATED"/>
    <property type="match status" value="1"/>
</dbReference>
<protein>
    <submittedName>
        <fullName evidence="4">1-aminocyclopropane-1-carboxylate deaminase/D-cysteine desulfhydrase</fullName>
    </submittedName>
</protein>
<comment type="caution">
    <text evidence="4">The sequence shown here is derived from an EMBL/GenBank/DDBJ whole genome shotgun (WGS) entry which is preliminary data.</text>
</comment>
<dbReference type="InterPro" id="IPR027278">
    <property type="entry name" value="ACCD_DCysDesulf"/>
</dbReference>
<dbReference type="PIRSF" id="PIRSF006278">
    <property type="entry name" value="ACCD_DCysDesulf"/>
    <property type="match status" value="1"/>
</dbReference>
<dbReference type="SUPFAM" id="SSF53686">
    <property type="entry name" value="Tryptophan synthase beta subunit-like PLP-dependent enzymes"/>
    <property type="match status" value="1"/>
</dbReference>
<dbReference type="Proteomes" id="UP001203212">
    <property type="component" value="Unassembled WGS sequence"/>
</dbReference>
<reference evidence="4 5" key="1">
    <citation type="submission" date="2022-01" db="EMBL/GenBank/DDBJ databases">
        <title>Whole genome-based taxonomy of the Shewanellaceae.</title>
        <authorList>
            <person name="Martin-Rodriguez A.J."/>
        </authorList>
    </citation>
    <scope>NUCLEOTIDE SEQUENCE [LARGE SCALE GENOMIC DNA]</scope>
    <source>
        <strain evidence="4 5">JCM 17801</strain>
    </source>
</reference>
<keyword evidence="5" id="KW-1185">Reference proteome</keyword>
<comment type="cofactor">
    <cofactor evidence="1">
        <name>pyridoxal 5'-phosphate</name>
        <dbReference type="ChEBI" id="CHEBI:597326"/>
    </cofactor>
</comment>
<keyword evidence="3" id="KW-0663">Pyridoxal phosphate</keyword>
<evidence type="ECO:0000313" key="5">
    <source>
        <dbReference type="Proteomes" id="UP001203212"/>
    </source>
</evidence>
<dbReference type="InterPro" id="IPR036052">
    <property type="entry name" value="TrpB-like_PALP_sf"/>
</dbReference>
<comment type="similarity">
    <text evidence="2">Belongs to the ACC deaminase/D-cysteine desulfhydrase family.</text>
</comment>
<evidence type="ECO:0000256" key="1">
    <source>
        <dbReference type="ARBA" id="ARBA00001933"/>
    </source>
</evidence>
<dbReference type="PANTHER" id="PTHR43780">
    <property type="entry name" value="1-AMINOCYCLOPROPANE-1-CARBOXYLATE DEAMINASE-RELATED"/>
    <property type="match status" value="1"/>
</dbReference>